<evidence type="ECO:0000313" key="2">
    <source>
        <dbReference type="EMBL" id="XDK33280.1"/>
    </source>
</evidence>
<reference evidence="2" key="1">
    <citation type="submission" date="2024-07" db="EMBL/GenBank/DDBJ databases">
        <title>Halotolerant mesophilic bacterium Ornithinibacillus sp. 4-3, sp. nov., isolated from soil.</title>
        <authorList>
            <person name="Sidarenka A.V."/>
            <person name="Guliayeva D.E."/>
            <person name="Leanovich S.I."/>
            <person name="Hileuskaya K.S."/>
            <person name="Akhremchuk A.E."/>
            <person name="Sikolenko M.A."/>
            <person name="Valentovich L.N."/>
        </authorList>
    </citation>
    <scope>NUCLEOTIDE SEQUENCE</scope>
    <source>
        <strain evidence="2">4-3</strain>
    </source>
</reference>
<organism evidence="2">
    <name type="scientific">Ornithinibacillus sp. 4-3</name>
    <dbReference type="NCBI Taxonomy" id="3231488"/>
    <lineage>
        <taxon>Bacteria</taxon>
        <taxon>Bacillati</taxon>
        <taxon>Bacillota</taxon>
        <taxon>Bacilli</taxon>
        <taxon>Bacillales</taxon>
        <taxon>Bacillaceae</taxon>
        <taxon>Ornithinibacillus</taxon>
    </lineage>
</organism>
<evidence type="ECO:0000259" key="1">
    <source>
        <dbReference type="Pfam" id="PF14206"/>
    </source>
</evidence>
<sequence>MKRKYKYYTCPCCGYQTLESKPPGTYDICPICYWEDDDIQYEDPSYEGGANGPSLYEAQRNFLSYGAYDKHVLPYVRKPNKNDIKDEHFKLVQEKGAL</sequence>
<name>A0AB39HS36_9BACI</name>
<protein>
    <submittedName>
        <fullName evidence="2">CPCC family cysteine-rich protein</fullName>
    </submittedName>
</protein>
<dbReference type="RefSeq" id="WP_368653962.1">
    <property type="nucleotide sequence ID" value="NZ_CP162599.1"/>
</dbReference>
<dbReference type="AlphaFoldDB" id="A0AB39HS36"/>
<feature type="domain" description="Cysteine-rich CPCC" evidence="1">
    <location>
        <begin position="8"/>
        <end position="82"/>
    </location>
</feature>
<accession>A0AB39HS36</accession>
<dbReference type="InterPro" id="IPR025983">
    <property type="entry name" value="Cys_rich_CPCC"/>
</dbReference>
<proteinExistence type="predicted"/>
<dbReference type="EMBL" id="CP162599">
    <property type="protein sequence ID" value="XDK33280.1"/>
    <property type="molecule type" value="Genomic_DNA"/>
</dbReference>
<dbReference type="Pfam" id="PF14206">
    <property type="entry name" value="Cys_rich_CPCC"/>
    <property type="match status" value="1"/>
</dbReference>
<gene>
    <name evidence="2" type="ORF">AB4Y30_02610</name>
</gene>